<dbReference type="InterPro" id="IPR012132">
    <property type="entry name" value="GMC_OxRdtase"/>
</dbReference>
<comment type="caution">
    <text evidence="9">The sequence shown here is derived from an EMBL/GenBank/DDBJ whole genome shotgun (WGS) entry which is preliminary data.</text>
</comment>
<keyword evidence="3 6" id="KW-0285">Flavoprotein</keyword>
<evidence type="ECO:0000313" key="10">
    <source>
        <dbReference type="Proteomes" id="UP000293863"/>
    </source>
</evidence>
<keyword evidence="10" id="KW-1185">Reference proteome</keyword>
<dbReference type="PANTHER" id="PTHR11552:SF147">
    <property type="entry name" value="CHOLINE DEHYDROGENASE, MITOCHONDRIAL"/>
    <property type="match status" value="1"/>
</dbReference>
<dbReference type="InterPro" id="IPR036188">
    <property type="entry name" value="FAD/NAD-bd_sf"/>
</dbReference>
<dbReference type="Gene3D" id="3.30.560.10">
    <property type="entry name" value="Glucose Oxidase, domain 3"/>
    <property type="match status" value="1"/>
</dbReference>
<gene>
    <name evidence="9" type="ORF">EXU28_06765</name>
</gene>
<dbReference type="Proteomes" id="UP000293863">
    <property type="component" value="Unassembled WGS sequence"/>
</dbReference>
<comment type="cofactor">
    <cofactor evidence="1 5">
        <name>FAD</name>
        <dbReference type="ChEBI" id="CHEBI:57692"/>
    </cofactor>
</comment>
<dbReference type="Gene3D" id="3.50.50.60">
    <property type="entry name" value="FAD/NAD(P)-binding domain"/>
    <property type="match status" value="1"/>
</dbReference>
<evidence type="ECO:0000313" key="9">
    <source>
        <dbReference type="EMBL" id="RZG47264.1"/>
    </source>
</evidence>
<evidence type="ECO:0000256" key="2">
    <source>
        <dbReference type="ARBA" id="ARBA00010790"/>
    </source>
</evidence>
<accession>A0A4Q7AHB5</accession>
<evidence type="ECO:0000259" key="8">
    <source>
        <dbReference type="PROSITE" id="PS00624"/>
    </source>
</evidence>
<dbReference type="SUPFAM" id="SSF54373">
    <property type="entry name" value="FAD-linked reductases, C-terminal domain"/>
    <property type="match status" value="1"/>
</dbReference>
<dbReference type="Pfam" id="PF05199">
    <property type="entry name" value="GMC_oxred_C"/>
    <property type="match status" value="1"/>
</dbReference>
<dbReference type="RefSeq" id="WP_130168335.1">
    <property type="nucleotide sequence ID" value="NZ_SGSQ01000008.1"/>
</dbReference>
<feature type="domain" description="Glucose-methanol-choline oxidoreductase N-terminal" evidence="7">
    <location>
        <begin position="83"/>
        <end position="106"/>
    </location>
</feature>
<dbReference type="PANTHER" id="PTHR11552">
    <property type="entry name" value="GLUCOSE-METHANOL-CHOLINE GMC OXIDOREDUCTASE"/>
    <property type="match status" value="1"/>
</dbReference>
<evidence type="ECO:0000256" key="4">
    <source>
        <dbReference type="ARBA" id="ARBA00022827"/>
    </source>
</evidence>
<evidence type="ECO:0000256" key="1">
    <source>
        <dbReference type="ARBA" id="ARBA00001974"/>
    </source>
</evidence>
<proteinExistence type="inferred from homology"/>
<dbReference type="PROSITE" id="PS00624">
    <property type="entry name" value="GMC_OXRED_2"/>
    <property type="match status" value="1"/>
</dbReference>
<protein>
    <submittedName>
        <fullName evidence="9">Glucose-methanol-choline oxidoreductase</fullName>
    </submittedName>
</protein>
<name>A0A4Q7AHB5_9GAMM</name>
<dbReference type="EMBL" id="SGSQ01000008">
    <property type="protein sequence ID" value="RZG47264.1"/>
    <property type="molecule type" value="Genomic_DNA"/>
</dbReference>
<dbReference type="InterPro" id="IPR007867">
    <property type="entry name" value="GMC_OxRtase_C"/>
</dbReference>
<reference evidence="9 10" key="1">
    <citation type="submission" date="2019-02" db="EMBL/GenBank/DDBJ databases">
        <title>The Batch Genome Submission of Acinetobacter spp. strains.</title>
        <authorList>
            <person name="Qin J."/>
            <person name="Hu Y."/>
            <person name="Ye H."/>
            <person name="Wei L."/>
            <person name="Feng Y."/>
            <person name="Zong Z."/>
        </authorList>
    </citation>
    <scope>NUCLEOTIDE SEQUENCE [LARGE SCALE GENOMIC DNA]</scope>
    <source>
        <strain evidence="9 10">WCHAW060049</strain>
    </source>
</reference>
<organism evidence="9 10">
    <name type="scientific">Acinetobacter wuhouensis</name>
    <dbReference type="NCBI Taxonomy" id="1879050"/>
    <lineage>
        <taxon>Bacteria</taxon>
        <taxon>Pseudomonadati</taxon>
        <taxon>Pseudomonadota</taxon>
        <taxon>Gammaproteobacteria</taxon>
        <taxon>Moraxellales</taxon>
        <taxon>Moraxellaceae</taxon>
        <taxon>Acinetobacter</taxon>
    </lineage>
</organism>
<dbReference type="AlphaFoldDB" id="A0A4Q7AHB5"/>
<sequence length="547" mass="60498">MNQQEFDYIIIGGGSSGCVLAGRLSENPSVSVCLLEAGGAGDGWKVEVPCAAVISIPTKINNWAFETVPQRGLNGRKGYQPRGKCLGGSSAINAMVYIRGHRQDYDDWAALGNEGWSYDEVLPYFIKSEKNERIKDQYHGNDGPLSVIDLHSDNPLQEKYIAAAKEQGYKILDDFNGAEQEGLGVYQVTHINGERCSSARAYLFPHRERKNLTIETHAQTHRILIENGVAVGVEYKQNGQLKQIRARREVLLSAGAMQSPQILMLSGVGDQQELMQHGIEVKKHLPGVGKNFHDHPDFIFAYKVSEIQGTFGLSIAGSIDLFKQIGRYRKERRGLITTNFAECGGFIKSSDEQTVPNLQLHFVVALVDNHARTMHTGHGISCHVCLLNPKSRGTIKISGSSIDDPLLIDPDFYGDESDLEEMVKGFKLTQKLMQSEAFKSMIKEDLFTSNIQTDEEIRQILRDRSDTVYHPVGSCKMGVDDMAVVDPRLCVYGIKNLRVVDASIMPKVVNGNTNAPAIMIAEKAVDMIREDQAGVAFIEKKVKDGVA</sequence>
<feature type="binding site" evidence="5">
    <location>
        <begin position="93"/>
        <end position="96"/>
    </location>
    <ligand>
        <name>FAD</name>
        <dbReference type="ChEBI" id="CHEBI:57692"/>
    </ligand>
</feature>
<evidence type="ECO:0000256" key="3">
    <source>
        <dbReference type="ARBA" id="ARBA00022630"/>
    </source>
</evidence>
<dbReference type="PROSITE" id="PS00623">
    <property type="entry name" value="GMC_OXRED_1"/>
    <property type="match status" value="1"/>
</dbReference>
<comment type="similarity">
    <text evidence="2 6">Belongs to the GMC oxidoreductase family.</text>
</comment>
<feature type="domain" description="Glucose-methanol-choline oxidoreductase N-terminal" evidence="8">
    <location>
        <begin position="255"/>
        <end position="269"/>
    </location>
</feature>
<evidence type="ECO:0000256" key="5">
    <source>
        <dbReference type="PIRSR" id="PIRSR000137-2"/>
    </source>
</evidence>
<evidence type="ECO:0000256" key="6">
    <source>
        <dbReference type="RuleBase" id="RU003968"/>
    </source>
</evidence>
<dbReference type="Pfam" id="PF00732">
    <property type="entry name" value="GMC_oxred_N"/>
    <property type="match status" value="1"/>
</dbReference>
<dbReference type="GO" id="GO:0050660">
    <property type="term" value="F:flavin adenine dinucleotide binding"/>
    <property type="evidence" value="ECO:0007669"/>
    <property type="project" value="InterPro"/>
</dbReference>
<dbReference type="SUPFAM" id="SSF51905">
    <property type="entry name" value="FAD/NAD(P)-binding domain"/>
    <property type="match status" value="1"/>
</dbReference>
<dbReference type="InterPro" id="IPR000172">
    <property type="entry name" value="GMC_OxRdtase_N"/>
</dbReference>
<dbReference type="PIRSF" id="PIRSF000137">
    <property type="entry name" value="Alcohol_oxidase"/>
    <property type="match status" value="1"/>
</dbReference>
<dbReference type="GO" id="GO:0016614">
    <property type="term" value="F:oxidoreductase activity, acting on CH-OH group of donors"/>
    <property type="evidence" value="ECO:0007669"/>
    <property type="project" value="InterPro"/>
</dbReference>
<evidence type="ECO:0000259" key="7">
    <source>
        <dbReference type="PROSITE" id="PS00623"/>
    </source>
</evidence>
<keyword evidence="4 5" id="KW-0274">FAD</keyword>